<dbReference type="Gene3D" id="3.30.870.10">
    <property type="entry name" value="Endonuclease Chain A"/>
    <property type="match status" value="3"/>
</dbReference>
<dbReference type="PIRSF" id="PIRSF009376">
    <property type="entry name" value="Phospholipase_D_euk"/>
    <property type="match status" value="1"/>
</dbReference>
<dbReference type="PANTHER" id="PTHR18896">
    <property type="entry name" value="PHOSPHOLIPASE D"/>
    <property type="match status" value="1"/>
</dbReference>
<evidence type="ECO:0000256" key="6">
    <source>
        <dbReference type="ARBA" id="ARBA00023098"/>
    </source>
</evidence>
<dbReference type="InterPro" id="IPR015679">
    <property type="entry name" value="PLipase_D_fam"/>
</dbReference>
<keyword evidence="3" id="KW-0677">Repeat</keyword>
<dbReference type="InterPro" id="IPR001736">
    <property type="entry name" value="PLipase_D/transphosphatidylase"/>
</dbReference>
<dbReference type="InterPro" id="IPR036871">
    <property type="entry name" value="PX_dom_sf"/>
</dbReference>
<evidence type="ECO:0000259" key="10">
    <source>
        <dbReference type="PROSITE" id="PS50035"/>
    </source>
</evidence>
<dbReference type="GO" id="GO:0009395">
    <property type="term" value="P:phospholipid catabolic process"/>
    <property type="evidence" value="ECO:0007669"/>
    <property type="project" value="TreeGrafter"/>
</dbReference>
<feature type="domain" description="PLD phosphodiesterase" evidence="10">
    <location>
        <begin position="1240"/>
        <end position="1267"/>
    </location>
</feature>
<dbReference type="PROSITE" id="PS50003">
    <property type="entry name" value="PH_DOMAIN"/>
    <property type="match status" value="1"/>
</dbReference>
<comment type="similarity">
    <text evidence="2 7">Belongs to the phospholipase D family.</text>
</comment>
<dbReference type="InterPro" id="IPR001683">
    <property type="entry name" value="PX_dom"/>
</dbReference>
<dbReference type="InterPro" id="IPR001849">
    <property type="entry name" value="PH_domain"/>
</dbReference>
<feature type="domain" description="PLD phosphodiesterase" evidence="10">
    <location>
        <begin position="517"/>
        <end position="544"/>
    </location>
</feature>
<evidence type="ECO:0000259" key="9">
    <source>
        <dbReference type="PROSITE" id="PS50003"/>
    </source>
</evidence>
<dbReference type="SUPFAM" id="SSF64268">
    <property type="entry name" value="PX domain"/>
    <property type="match status" value="1"/>
</dbReference>
<dbReference type="PROSITE" id="PS50035">
    <property type="entry name" value="PLD"/>
    <property type="match status" value="2"/>
</dbReference>
<evidence type="ECO:0000256" key="8">
    <source>
        <dbReference type="SAM" id="MobiDB-lite"/>
    </source>
</evidence>
<feature type="region of interest" description="Disordered" evidence="8">
    <location>
        <begin position="698"/>
        <end position="722"/>
    </location>
</feature>
<dbReference type="SMART" id="SM00155">
    <property type="entry name" value="PLDc"/>
    <property type="match status" value="2"/>
</dbReference>
<evidence type="ECO:0000256" key="2">
    <source>
        <dbReference type="ARBA" id="ARBA00008664"/>
    </source>
</evidence>
<dbReference type="Pfam" id="PF00787">
    <property type="entry name" value="PX"/>
    <property type="match status" value="1"/>
</dbReference>
<evidence type="ECO:0000259" key="11">
    <source>
        <dbReference type="PROSITE" id="PS50195"/>
    </source>
</evidence>
<feature type="compositionally biased region" description="Acidic residues" evidence="8">
    <location>
        <begin position="13"/>
        <end position="23"/>
    </location>
</feature>
<dbReference type="PANTHER" id="PTHR18896:SF76">
    <property type="entry name" value="PHOSPHOLIPASE"/>
    <property type="match status" value="1"/>
</dbReference>
<dbReference type="CDD" id="cd09141">
    <property type="entry name" value="PLDc_vPLD1_2_yPLD_like_2"/>
    <property type="match status" value="1"/>
</dbReference>
<feature type="compositionally biased region" description="Basic residues" evidence="8">
    <location>
        <begin position="765"/>
        <end position="790"/>
    </location>
</feature>
<keyword evidence="6" id="KW-0443">Lipid metabolism</keyword>
<dbReference type="PROSITE" id="PS50195">
    <property type="entry name" value="PX"/>
    <property type="match status" value="1"/>
</dbReference>
<feature type="domain" description="PX" evidence="11">
    <location>
        <begin position="83"/>
        <end position="219"/>
    </location>
</feature>
<proteinExistence type="inferred from homology"/>
<dbReference type="GO" id="GO:0060627">
    <property type="term" value="P:regulation of vesicle-mediated transport"/>
    <property type="evidence" value="ECO:0007669"/>
    <property type="project" value="TreeGrafter"/>
</dbReference>
<feature type="domain" description="PH" evidence="9">
    <location>
        <begin position="226"/>
        <end position="386"/>
    </location>
</feature>
<evidence type="ECO:0000256" key="1">
    <source>
        <dbReference type="ARBA" id="ARBA00000798"/>
    </source>
</evidence>
<dbReference type="InterPro" id="IPR016555">
    <property type="entry name" value="PLipase_D_euk"/>
</dbReference>
<protein>
    <recommendedName>
        <fullName evidence="7">Phospholipase</fullName>
        <ecNumber evidence="7">3.1.4.4</ecNumber>
    </recommendedName>
</protein>
<dbReference type="GO" id="GO:0004630">
    <property type="term" value="F:phospholipase D activity"/>
    <property type="evidence" value="ECO:0007669"/>
    <property type="project" value="UniProtKB-UniRule"/>
</dbReference>
<evidence type="ECO:0000256" key="7">
    <source>
        <dbReference type="PIRNR" id="PIRNR009376"/>
    </source>
</evidence>
<dbReference type="EC" id="3.1.4.4" evidence="7"/>
<dbReference type="Gene3D" id="3.30.1520.10">
    <property type="entry name" value="Phox-like domain"/>
    <property type="match status" value="1"/>
</dbReference>
<dbReference type="GO" id="GO:0035556">
    <property type="term" value="P:intracellular signal transduction"/>
    <property type="evidence" value="ECO:0007669"/>
    <property type="project" value="InterPro"/>
</dbReference>
<sequence length="1435" mass="163237">MDGVLELSFEGSSSDDDGDDSLTEQENYFPAANDVFESGQIFLPHEPIKIEITHVYWTSRFNYIRDRVKSPSFSQQTYTASAANDGESNDEVTAASTSHKVPSRYEISIQHGPFKWRITRTYNDVVALHREITLDQVKRRVIRVTQTVKSGFQQTTPTERLSKRRLSVFPKRPTLVVNEEYMSERTRVLQEYLQSIVNVKQLRYLEGVMRFFEISPITFRVRLGTSKYKEGTILKIPKSRRFAFLLFPCCVSECAWQSRWLVLKDSYMVMLKPSKLEQQKALPSSRQRAGSVASQMTLQTVVGERNPEDAHLSHHNPRAAHRWHHRSRRWRYCKVILMDQFFNFSTHHSGVGPVLHIGNMHIDVNFRTFHGSSVGEWMDKITKVISEPSALGYVQTNPNKSFAPVRKDGKFLLCIDGASYMDAVADGINQAQHEIFITDWWLSPEIFLKRPGGADKWRLDLLLKRKAEAGVRICILIYRELSVALKINSKHTSRWLSSLHPNIHVIRHPDHIRDSVLLWSHHEKMVVIDQSIAFMGGIDLCYGRWDRQDHPLIDLDKSEPYSRGASRRQVQLEDAAKSIFVALMPITKSLPDLNAQRVTDSHNQPLERRDSLSVIFTDAPQEEIDRDRRARTGGSPTPPLPDTSSPLAGARLNFQSLASAAKAAVAWKKQTSQTDDIEQPGFKVMPDGQMAFRSSVRTRRSARRNRQHLAREAPAKPEGVSGRCVEKDENFEPTMDIQIPGIGRLQVPIDAPQAPQGVASSHDRRGSKKHTRHLSSGGVKRKSSYGRRRTLSQSVMNERRVRSPGLRQTNFASPPIVISSPGEDDSSSTADKPRRPRFSTVDFGNRIQGFFARVGSQRKRSPVPRVSESDSDDSDDLEYDNLGFYARRQSKAPFGKLRRGLSTVIQPEIGDEPGDVGGEESTLASLSRRYLFVGKDYGNWLIKDACELHLPEEDMIDRTTIPRMPWHDVGCAVSGSIASDFARHFIQRWNATRVRKVKRRRKRGNGTLPIPPMLLPCPPCEPWTRLNLSTVCGKRRAHPVQMQALRSAGRWALVASAGNNGLNSTKDTAAIPNNLDITPEYTERSILNAYIEAIRNSKHYVYIENQFFISWLDETTMGHDMQSSSNSNIAGSETELLPGVVQNTITQALFERIVQAHRERKPYRVYIILPLLPGFAGDPGSRQTGISIHCVLHYIRESLFRGPTALIPRLNLIMERPWDYVSVCGLRKYETWPDGLLTTEFIYVHCKLMIVDDRKLIIGSANINDRSMLGYRDSELALVAEDTEEVGTLKEAVFAKKKVMIGEVARRFRKTLMAEHLGVLTKESRDNLDWDYTLLDDPVCDEFYHNVWCKTADMNMDLFDKVFSCLPSNELHSFADVKLMRQHDPLFIRDSEQAKQLVKGIRGHLVRYPEDFLRDEDISPPQGSKEIVVPAIVWT</sequence>
<evidence type="ECO:0000256" key="4">
    <source>
        <dbReference type="ARBA" id="ARBA00022801"/>
    </source>
</evidence>
<reference evidence="12" key="1">
    <citation type="submission" date="2019-11" db="UniProtKB">
        <authorList>
            <consortium name="WormBaseParasite"/>
        </authorList>
    </citation>
    <scope>IDENTIFICATION</scope>
</reference>
<name>A0A5K3F5H6_MESCO</name>
<feature type="compositionally biased region" description="Basic residues" evidence="8">
    <location>
        <begin position="698"/>
        <end position="708"/>
    </location>
</feature>
<dbReference type="Pfam" id="PF00614">
    <property type="entry name" value="PLDc"/>
    <property type="match status" value="2"/>
</dbReference>
<dbReference type="CDD" id="cd09138">
    <property type="entry name" value="PLDc_vPLD1_2_yPLD_like_1"/>
    <property type="match status" value="1"/>
</dbReference>
<keyword evidence="5 7" id="KW-0442">Lipid degradation</keyword>
<organism evidence="12">
    <name type="scientific">Mesocestoides corti</name>
    <name type="common">Flatworm</name>
    <dbReference type="NCBI Taxonomy" id="53468"/>
    <lineage>
        <taxon>Eukaryota</taxon>
        <taxon>Metazoa</taxon>
        <taxon>Spiralia</taxon>
        <taxon>Lophotrochozoa</taxon>
        <taxon>Platyhelminthes</taxon>
        <taxon>Cestoda</taxon>
        <taxon>Eucestoda</taxon>
        <taxon>Cyclophyllidea</taxon>
        <taxon>Mesocestoididae</taxon>
        <taxon>Mesocestoides</taxon>
    </lineage>
</organism>
<feature type="region of interest" description="Disordered" evidence="8">
    <location>
        <begin position="599"/>
        <end position="648"/>
    </location>
</feature>
<comment type="catalytic activity">
    <reaction evidence="1 7">
        <text>a 1,2-diacyl-sn-glycero-3-phosphocholine + H2O = a 1,2-diacyl-sn-glycero-3-phosphate + choline + H(+)</text>
        <dbReference type="Rhea" id="RHEA:14445"/>
        <dbReference type="ChEBI" id="CHEBI:15354"/>
        <dbReference type="ChEBI" id="CHEBI:15377"/>
        <dbReference type="ChEBI" id="CHEBI:15378"/>
        <dbReference type="ChEBI" id="CHEBI:57643"/>
        <dbReference type="ChEBI" id="CHEBI:58608"/>
        <dbReference type="EC" id="3.1.4.4"/>
    </reaction>
</comment>
<evidence type="ECO:0000256" key="5">
    <source>
        <dbReference type="ARBA" id="ARBA00022963"/>
    </source>
</evidence>
<dbReference type="WBParaSite" id="MCU_005609-RA">
    <property type="protein sequence ID" value="MCU_005609-RA"/>
    <property type="gene ID" value="MCU_005609"/>
</dbReference>
<feature type="region of interest" description="Disordered" evidence="8">
    <location>
        <begin position="1"/>
        <end position="24"/>
    </location>
</feature>
<dbReference type="GO" id="GO:0006654">
    <property type="term" value="P:phosphatidic acid biosynthetic process"/>
    <property type="evidence" value="ECO:0007669"/>
    <property type="project" value="InterPro"/>
</dbReference>
<evidence type="ECO:0000256" key="3">
    <source>
        <dbReference type="ARBA" id="ARBA00022737"/>
    </source>
</evidence>
<keyword evidence="4 7" id="KW-0378">Hydrolase</keyword>
<dbReference type="SUPFAM" id="SSF56024">
    <property type="entry name" value="Phospholipase D/nuclease"/>
    <property type="match status" value="3"/>
</dbReference>
<evidence type="ECO:0000313" key="12">
    <source>
        <dbReference type="WBParaSite" id="MCU_005609-RA"/>
    </source>
</evidence>
<accession>A0A5K3F5H6</accession>
<dbReference type="GO" id="GO:0035091">
    <property type="term" value="F:phosphatidylinositol binding"/>
    <property type="evidence" value="ECO:0007669"/>
    <property type="project" value="InterPro"/>
</dbReference>
<feature type="region of interest" description="Disordered" evidence="8">
    <location>
        <begin position="753"/>
        <end position="840"/>
    </location>
</feature>
<feature type="region of interest" description="Disordered" evidence="8">
    <location>
        <begin position="854"/>
        <end position="875"/>
    </location>
</feature>